<sequence>MVIGVASVLSMSSLVAEGGSVFIPVGRFLGFVWLVVLSVLLWWRSGRTDDLTDSIAPRHL</sequence>
<gene>
    <name evidence="2" type="ORF">BIV23_07255</name>
</gene>
<keyword evidence="3" id="KW-1185">Reference proteome</keyword>
<keyword evidence="1" id="KW-1133">Transmembrane helix</keyword>
<evidence type="ECO:0000256" key="1">
    <source>
        <dbReference type="SAM" id="Phobius"/>
    </source>
</evidence>
<dbReference type="RefSeq" id="WP_071379903.1">
    <property type="nucleotide sequence ID" value="NZ_MLYO01000013.1"/>
</dbReference>
<evidence type="ECO:0000313" key="2">
    <source>
        <dbReference type="EMBL" id="OIK06773.1"/>
    </source>
</evidence>
<keyword evidence="1" id="KW-0812">Transmembrane</keyword>
<protein>
    <submittedName>
        <fullName evidence="2">Uncharacterized protein</fullName>
    </submittedName>
</protein>
<reference evidence="2 3" key="1">
    <citation type="submission" date="2016-10" db="EMBL/GenBank/DDBJ databases">
        <title>Genome sequence of Streptomyces sp. MUSC 1.</title>
        <authorList>
            <person name="Lee L.-H."/>
            <person name="Ser H.-L."/>
            <person name="Law J.W.-F."/>
        </authorList>
    </citation>
    <scope>NUCLEOTIDE SEQUENCE [LARGE SCALE GENOMIC DNA]</scope>
    <source>
        <strain evidence="2 3">MUSC 1</strain>
    </source>
</reference>
<keyword evidence="1" id="KW-0472">Membrane</keyword>
<proteinExistence type="predicted"/>
<dbReference type="EMBL" id="MLYO01000013">
    <property type="protein sequence ID" value="OIK06773.1"/>
    <property type="molecule type" value="Genomic_DNA"/>
</dbReference>
<accession>A0A1S2QM92</accession>
<comment type="caution">
    <text evidence="2">The sequence shown here is derived from an EMBL/GenBank/DDBJ whole genome shotgun (WGS) entry which is preliminary data.</text>
</comment>
<dbReference type="AlphaFoldDB" id="A0A1S2QM92"/>
<feature type="transmembrane region" description="Helical" evidence="1">
    <location>
        <begin position="21"/>
        <end position="43"/>
    </location>
</feature>
<name>A0A1S2QM92_9ACTN</name>
<dbReference type="Proteomes" id="UP000179642">
    <property type="component" value="Unassembled WGS sequence"/>
</dbReference>
<organism evidence="2 3">
    <name type="scientific">Streptomyces monashensis</name>
    <dbReference type="NCBI Taxonomy" id="1678012"/>
    <lineage>
        <taxon>Bacteria</taxon>
        <taxon>Bacillati</taxon>
        <taxon>Actinomycetota</taxon>
        <taxon>Actinomycetes</taxon>
        <taxon>Kitasatosporales</taxon>
        <taxon>Streptomycetaceae</taxon>
        <taxon>Streptomyces</taxon>
    </lineage>
</organism>
<evidence type="ECO:0000313" key="3">
    <source>
        <dbReference type="Proteomes" id="UP000179642"/>
    </source>
</evidence>